<dbReference type="GO" id="GO:0005741">
    <property type="term" value="C:mitochondrial outer membrane"/>
    <property type="evidence" value="ECO:0000318"/>
    <property type="project" value="GO_Central"/>
</dbReference>
<organism evidence="2 3">
    <name type="scientific">Helianthus annuus</name>
    <name type="common">Common sunflower</name>
    <dbReference type="NCBI Taxonomy" id="4232"/>
    <lineage>
        <taxon>Eukaryota</taxon>
        <taxon>Viridiplantae</taxon>
        <taxon>Streptophyta</taxon>
        <taxon>Embryophyta</taxon>
        <taxon>Tracheophyta</taxon>
        <taxon>Spermatophyta</taxon>
        <taxon>Magnoliopsida</taxon>
        <taxon>eudicotyledons</taxon>
        <taxon>Gunneridae</taxon>
        <taxon>Pentapetalae</taxon>
        <taxon>asterids</taxon>
        <taxon>campanulids</taxon>
        <taxon>Asterales</taxon>
        <taxon>Asteraceae</taxon>
        <taxon>Asteroideae</taxon>
        <taxon>Heliantheae alliance</taxon>
        <taxon>Heliantheae</taxon>
        <taxon>Helianthus</taxon>
    </lineage>
</organism>
<dbReference type="AlphaFoldDB" id="A0A251SYL8"/>
<protein>
    <submittedName>
        <fullName evidence="2">Uncharacterized protein</fullName>
    </submittedName>
</protein>
<evidence type="ECO:0000256" key="1">
    <source>
        <dbReference type="SAM" id="Phobius"/>
    </source>
</evidence>
<evidence type="ECO:0000313" key="2">
    <source>
        <dbReference type="EMBL" id="OTG03673.1"/>
    </source>
</evidence>
<dbReference type="GO" id="GO:0000266">
    <property type="term" value="P:mitochondrial fission"/>
    <property type="evidence" value="ECO:0000318"/>
    <property type="project" value="GO_Central"/>
</dbReference>
<keyword evidence="3" id="KW-1185">Reference proteome</keyword>
<dbReference type="InParanoid" id="A0A251SYL8"/>
<dbReference type="GO" id="GO:0016559">
    <property type="term" value="P:peroxisome fission"/>
    <property type="evidence" value="ECO:0000318"/>
    <property type="project" value="GO_Central"/>
</dbReference>
<dbReference type="GO" id="GO:0008289">
    <property type="term" value="F:lipid binding"/>
    <property type="evidence" value="ECO:0000318"/>
    <property type="project" value="GO_Central"/>
</dbReference>
<gene>
    <name evidence="2" type="ORF">HannXRQ_Chr12g0354001</name>
</gene>
<dbReference type="GO" id="GO:0060090">
    <property type="term" value="F:molecular adaptor activity"/>
    <property type="evidence" value="ECO:0000318"/>
    <property type="project" value="GO_Central"/>
</dbReference>
<dbReference type="Proteomes" id="UP000215914">
    <property type="component" value="Chromosome 12"/>
</dbReference>
<keyword evidence="1" id="KW-0472">Membrane</keyword>
<feature type="transmembrane region" description="Helical" evidence="1">
    <location>
        <begin position="112"/>
        <end position="132"/>
    </location>
</feature>
<evidence type="ECO:0000313" key="3">
    <source>
        <dbReference type="Proteomes" id="UP000215914"/>
    </source>
</evidence>
<accession>A0A251SYL8</accession>
<name>A0A251SYL8_HELAN</name>
<keyword evidence="1" id="KW-0812">Transmembrane</keyword>
<proteinExistence type="predicted"/>
<keyword evidence="1" id="KW-1133">Transmembrane helix</keyword>
<dbReference type="GO" id="GO:0005778">
    <property type="term" value="C:peroxisomal membrane"/>
    <property type="evidence" value="ECO:0000318"/>
    <property type="project" value="GO_Central"/>
</dbReference>
<sequence>MENPTARPQIDQVVEELEKAVGLQGGEVQTPGSKNILTVREGVNDSLGGGKLDDARVANDNEVTIASDISMSSNVEKNEGKATKMIAPYWSRVWSVKKATEDWITKDGVNGIGITATAIGLMVGSIAVASILTRDR</sequence>
<dbReference type="EMBL" id="CM007901">
    <property type="protein sequence ID" value="OTG03673.1"/>
    <property type="molecule type" value="Genomic_DNA"/>
</dbReference>
<reference evidence="3" key="1">
    <citation type="journal article" date="2017" name="Nature">
        <title>The sunflower genome provides insights into oil metabolism, flowering and Asterid evolution.</title>
        <authorList>
            <person name="Badouin H."/>
            <person name="Gouzy J."/>
            <person name="Grassa C.J."/>
            <person name="Murat F."/>
            <person name="Staton S.E."/>
            <person name="Cottret L."/>
            <person name="Lelandais-Briere C."/>
            <person name="Owens G.L."/>
            <person name="Carrere S."/>
            <person name="Mayjonade B."/>
            <person name="Legrand L."/>
            <person name="Gill N."/>
            <person name="Kane N.C."/>
            <person name="Bowers J.E."/>
            <person name="Hubner S."/>
            <person name="Bellec A."/>
            <person name="Berard A."/>
            <person name="Berges H."/>
            <person name="Blanchet N."/>
            <person name="Boniface M.C."/>
            <person name="Brunel D."/>
            <person name="Catrice O."/>
            <person name="Chaidir N."/>
            <person name="Claudel C."/>
            <person name="Donnadieu C."/>
            <person name="Faraut T."/>
            <person name="Fievet G."/>
            <person name="Helmstetter N."/>
            <person name="King M."/>
            <person name="Knapp S.J."/>
            <person name="Lai Z."/>
            <person name="Le Paslier M.C."/>
            <person name="Lippi Y."/>
            <person name="Lorenzon L."/>
            <person name="Mandel J.R."/>
            <person name="Marage G."/>
            <person name="Marchand G."/>
            <person name="Marquand E."/>
            <person name="Bret-Mestries E."/>
            <person name="Morien E."/>
            <person name="Nambeesan S."/>
            <person name="Nguyen T."/>
            <person name="Pegot-Espagnet P."/>
            <person name="Pouilly N."/>
            <person name="Raftis F."/>
            <person name="Sallet E."/>
            <person name="Schiex T."/>
            <person name="Thomas J."/>
            <person name="Vandecasteele C."/>
            <person name="Vares D."/>
            <person name="Vear F."/>
            <person name="Vautrin S."/>
            <person name="Crespi M."/>
            <person name="Mangin B."/>
            <person name="Burke J.M."/>
            <person name="Salse J."/>
            <person name="Munos S."/>
            <person name="Vincourt P."/>
            <person name="Rieseberg L.H."/>
            <person name="Langlade N.B."/>
        </authorList>
    </citation>
    <scope>NUCLEOTIDE SEQUENCE [LARGE SCALE GENOMIC DNA]</scope>
    <source>
        <strain evidence="3">cv. SF193</strain>
    </source>
</reference>